<dbReference type="Proteomes" id="UP000054337">
    <property type="component" value="Unassembled WGS sequence"/>
</dbReference>
<dbReference type="EMBL" id="KI968945">
    <property type="protein sequence ID" value="EUN20581.1"/>
    <property type="molecule type" value="Genomic_DNA"/>
</dbReference>
<sequence length="102" mass="12066">SKNTNSTKLNIKTSNSFSNYEICLKSKFTSKISRDLILTLVNNFSNLIYYDLEESIKLRTNKGYRYYITFLDYYTKYLKVNLLISRLELIVLVKAFIKRAKV</sequence>
<evidence type="ECO:0008006" key="3">
    <source>
        <dbReference type="Google" id="ProtNLM"/>
    </source>
</evidence>
<name>W7DX71_BIPV3</name>
<gene>
    <name evidence="1" type="ORF">COCVIDRAFT_116309</name>
</gene>
<dbReference type="HOGENOM" id="CLU_2284021_0_0_1"/>
<organism evidence="1 2">
    <name type="scientific">Bipolaris victoriae (strain FI3)</name>
    <name type="common">Victoria blight of oats agent</name>
    <name type="synonym">Cochliobolus victoriae</name>
    <dbReference type="NCBI Taxonomy" id="930091"/>
    <lineage>
        <taxon>Eukaryota</taxon>
        <taxon>Fungi</taxon>
        <taxon>Dikarya</taxon>
        <taxon>Ascomycota</taxon>
        <taxon>Pezizomycotina</taxon>
        <taxon>Dothideomycetes</taxon>
        <taxon>Pleosporomycetidae</taxon>
        <taxon>Pleosporales</taxon>
        <taxon>Pleosporineae</taxon>
        <taxon>Pleosporaceae</taxon>
        <taxon>Bipolaris</taxon>
    </lineage>
</organism>
<evidence type="ECO:0000313" key="2">
    <source>
        <dbReference type="Proteomes" id="UP000054337"/>
    </source>
</evidence>
<dbReference type="AlphaFoldDB" id="W7DX71"/>
<reference evidence="1 2" key="1">
    <citation type="journal article" date="2013" name="PLoS Genet.">
        <title>Comparative genome structure, secondary metabolite, and effector coding capacity across Cochliobolus pathogens.</title>
        <authorList>
            <person name="Condon B.J."/>
            <person name="Leng Y."/>
            <person name="Wu D."/>
            <person name="Bushley K.E."/>
            <person name="Ohm R.A."/>
            <person name="Otillar R."/>
            <person name="Martin J."/>
            <person name="Schackwitz W."/>
            <person name="Grimwood J."/>
            <person name="MohdZainudin N."/>
            <person name="Xue C."/>
            <person name="Wang R."/>
            <person name="Manning V.A."/>
            <person name="Dhillon B."/>
            <person name="Tu Z.J."/>
            <person name="Steffenson B.J."/>
            <person name="Salamov A."/>
            <person name="Sun H."/>
            <person name="Lowry S."/>
            <person name="LaButti K."/>
            <person name="Han J."/>
            <person name="Copeland A."/>
            <person name="Lindquist E."/>
            <person name="Barry K."/>
            <person name="Schmutz J."/>
            <person name="Baker S.E."/>
            <person name="Ciuffetti L.M."/>
            <person name="Grigoriev I.V."/>
            <person name="Zhong S."/>
            <person name="Turgeon B.G."/>
        </authorList>
    </citation>
    <scope>NUCLEOTIDE SEQUENCE [LARGE SCALE GENOMIC DNA]</scope>
    <source>
        <strain evidence="1 2">FI3</strain>
    </source>
</reference>
<keyword evidence="2" id="KW-1185">Reference proteome</keyword>
<feature type="non-terminal residue" evidence="1">
    <location>
        <position position="1"/>
    </location>
</feature>
<proteinExistence type="predicted"/>
<accession>W7DX71</accession>
<dbReference type="RefSeq" id="XP_014550155.1">
    <property type="nucleotide sequence ID" value="XM_014694669.1"/>
</dbReference>
<protein>
    <recommendedName>
        <fullName evidence="3">Integrase catalytic domain-containing protein</fullName>
    </recommendedName>
</protein>
<evidence type="ECO:0000313" key="1">
    <source>
        <dbReference type="EMBL" id="EUN20581.1"/>
    </source>
</evidence>
<dbReference type="GeneID" id="26250896"/>